<comment type="caution">
    <text evidence="5">The sequence shown here is derived from an EMBL/GenBank/DDBJ whole genome shotgun (WGS) entry which is preliminary data.</text>
</comment>
<evidence type="ECO:0000256" key="2">
    <source>
        <dbReference type="ARBA" id="ARBA00023108"/>
    </source>
</evidence>
<protein>
    <submittedName>
        <fullName evidence="5">Uncharacterized protein</fullName>
    </submittedName>
</protein>
<dbReference type="SMART" id="SM00700">
    <property type="entry name" value="JHBP"/>
    <property type="match status" value="1"/>
</dbReference>
<dbReference type="PANTHER" id="PTHR11008">
    <property type="entry name" value="PROTEIN TAKEOUT-LIKE PROTEIN"/>
    <property type="match status" value="1"/>
</dbReference>
<dbReference type="EMBL" id="JAZDUA010000236">
    <property type="protein sequence ID" value="KAK7863254.1"/>
    <property type="molecule type" value="Genomic_DNA"/>
</dbReference>
<dbReference type="Pfam" id="PF06585">
    <property type="entry name" value="JHBP"/>
    <property type="match status" value="1"/>
</dbReference>
<feature type="chain" id="PRO_5042826562" evidence="4">
    <location>
        <begin position="20"/>
        <end position="261"/>
    </location>
</feature>
<evidence type="ECO:0000256" key="4">
    <source>
        <dbReference type="SAM" id="SignalP"/>
    </source>
</evidence>
<evidence type="ECO:0000313" key="5">
    <source>
        <dbReference type="EMBL" id="KAK7863254.1"/>
    </source>
</evidence>
<keyword evidence="6" id="KW-1185">Reference proteome</keyword>
<name>A0AAN9VE96_9ORTH</name>
<proteinExistence type="inferred from homology"/>
<evidence type="ECO:0000256" key="1">
    <source>
        <dbReference type="ARBA" id="ARBA00022729"/>
    </source>
</evidence>
<dbReference type="GO" id="GO:0005615">
    <property type="term" value="C:extracellular space"/>
    <property type="evidence" value="ECO:0007669"/>
    <property type="project" value="TreeGrafter"/>
</dbReference>
<dbReference type="InterPro" id="IPR038606">
    <property type="entry name" value="To_sf"/>
</dbReference>
<dbReference type="AlphaFoldDB" id="A0AAN9VE96"/>
<gene>
    <name evidence="5" type="ORF">R5R35_001463</name>
</gene>
<evidence type="ECO:0000313" key="6">
    <source>
        <dbReference type="Proteomes" id="UP001378592"/>
    </source>
</evidence>
<sequence length="261" mass="28974">MSRTLGLCVGVAATILLLAEDLKAAAPNKLPPGFKLCPRNDPTTSSCLEEAISVALHELASGLPEFGIPTLEPLEIPQLSIGDPNSNAPVNLKINFTDIRIYNISSAKSTNVKLDVDAFLISPHVEIDSIYAEAHYKMDGRILLIPAKGEGKVVFNLTNLHGDGAMTGEKIMKKNKEYLKVNDFSFELNHLDKLVLHFENLFNGDKTLGPTINNLVNENWMEIWSQLRVPLQEICGYSFREYARRLFDKVPLDDVFLVKAP</sequence>
<dbReference type="Proteomes" id="UP001378592">
    <property type="component" value="Unassembled WGS sequence"/>
</dbReference>
<dbReference type="InterPro" id="IPR010562">
    <property type="entry name" value="Haemolymph_juvenile_hormone-bd"/>
</dbReference>
<accession>A0AAN9VE96</accession>
<feature type="signal peptide" evidence="4">
    <location>
        <begin position="1"/>
        <end position="19"/>
    </location>
</feature>
<comment type="similarity">
    <text evidence="3">Belongs to the TO family.</text>
</comment>
<dbReference type="GO" id="GO:0007623">
    <property type="term" value="P:circadian rhythm"/>
    <property type="evidence" value="ECO:0007669"/>
    <property type="project" value="UniProtKB-ARBA"/>
</dbReference>
<keyword evidence="1 4" id="KW-0732">Signal</keyword>
<dbReference type="PANTHER" id="PTHR11008:SF32">
    <property type="entry name" value="CIRCADIAN CLOCK-CONTROLLED PROTEIN DAYWAKE-RELATED"/>
    <property type="match status" value="1"/>
</dbReference>
<dbReference type="Gene3D" id="3.15.10.30">
    <property type="entry name" value="Haemolymph juvenile hormone binding protein"/>
    <property type="match status" value="1"/>
</dbReference>
<reference evidence="5 6" key="1">
    <citation type="submission" date="2024-03" db="EMBL/GenBank/DDBJ databases">
        <title>The genome assembly and annotation of the cricket Gryllus longicercus Weissman &amp; Gray.</title>
        <authorList>
            <person name="Szrajer S."/>
            <person name="Gray D."/>
            <person name="Ylla G."/>
        </authorList>
    </citation>
    <scope>NUCLEOTIDE SEQUENCE [LARGE SCALE GENOMIC DNA]</scope>
    <source>
        <strain evidence="5">DAG 2021-001</strain>
        <tissue evidence="5">Whole body minus gut</tissue>
    </source>
</reference>
<evidence type="ECO:0000256" key="3">
    <source>
        <dbReference type="ARBA" id="ARBA00060902"/>
    </source>
</evidence>
<dbReference type="FunFam" id="3.15.10.30:FF:000001">
    <property type="entry name" value="Takeout-like protein 1"/>
    <property type="match status" value="1"/>
</dbReference>
<organism evidence="5 6">
    <name type="scientific">Gryllus longicercus</name>
    <dbReference type="NCBI Taxonomy" id="2509291"/>
    <lineage>
        <taxon>Eukaryota</taxon>
        <taxon>Metazoa</taxon>
        <taxon>Ecdysozoa</taxon>
        <taxon>Arthropoda</taxon>
        <taxon>Hexapoda</taxon>
        <taxon>Insecta</taxon>
        <taxon>Pterygota</taxon>
        <taxon>Neoptera</taxon>
        <taxon>Polyneoptera</taxon>
        <taxon>Orthoptera</taxon>
        <taxon>Ensifera</taxon>
        <taxon>Gryllidea</taxon>
        <taxon>Grylloidea</taxon>
        <taxon>Gryllidae</taxon>
        <taxon>Gryllinae</taxon>
        <taxon>Gryllus</taxon>
    </lineage>
</organism>
<keyword evidence="2" id="KW-0090">Biological rhythms</keyword>